<dbReference type="GO" id="GO:0030170">
    <property type="term" value="F:pyridoxal phosphate binding"/>
    <property type="evidence" value="ECO:0007669"/>
    <property type="project" value="InterPro"/>
</dbReference>
<dbReference type="GO" id="GO:0005829">
    <property type="term" value="C:cytosol"/>
    <property type="evidence" value="ECO:0007669"/>
    <property type="project" value="TreeGrafter"/>
</dbReference>
<dbReference type="PANTHER" id="PTHR42743:SF10">
    <property type="entry name" value="D-ALANINE AMINOTRANSFERASE"/>
    <property type="match status" value="1"/>
</dbReference>
<dbReference type="AlphaFoldDB" id="A0A078MGX7"/>
<evidence type="ECO:0000256" key="5">
    <source>
        <dbReference type="ARBA" id="ARBA00021779"/>
    </source>
</evidence>
<evidence type="ECO:0000256" key="12">
    <source>
        <dbReference type="ARBA" id="ARBA00047911"/>
    </source>
</evidence>
<dbReference type="InterPro" id="IPR036038">
    <property type="entry name" value="Aminotransferase-like"/>
</dbReference>
<evidence type="ECO:0000256" key="10">
    <source>
        <dbReference type="ARBA" id="ARBA00033316"/>
    </source>
</evidence>
<dbReference type="Gene3D" id="3.20.10.10">
    <property type="entry name" value="D-amino Acid Aminotransferase, subunit A, domain 2"/>
    <property type="match status" value="1"/>
</dbReference>
<evidence type="ECO:0000256" key="4">
    <source>
        <dbReference type="ARBA" id="ARBA00012874"/>
    </source>
</evidence>
<keyword evidence="7 13" id="KW-0808">Transferase</keyword>
<dbReference type="CDD" id="cd01558">
    <property type="entry name" value="D-AAT_like"/>
    <property type="match status" value="1"/>
</dbReference>
<dbReference type="PATRIC" id="fig|1461583.4.peg.2433"/>
<proteinExistence type="inferred from homology"/>
<evidence type="ECO:0000256" key="9">
    <source>
        <dbReference type="ARBA" id="ARBA00030138"/>
    </source>
</evidence>
<evidence type="ECO:0000256" key="2">
    <source>
        <dbReference type="ARBA" id="ARBA00009320"/>
    </source>
</evidence>
<dbReference type="HOGENOM" id="CLU_020844_4_1_9"/>
<dbReference type="PANTHER" id="PTHR42743">
    <property type="entry name" value="AMINO-ACID AMINOTRANSFERASE"/>
    <property type="match status" value="1"/>
</dbReference>
<dbReference type="Gene3D" id="3.30.470.10">
    <property type="match status" value="1"/>
</dbReference>
<keyword evidence="6 13" id="KW-0032">Aminotransferase</keyword>
<dbReference type="InterPro" id="IPR043132">
    <property type="entry name" value="BCAT-like_C"/>
</dbReference>
<gene>
    <name evidence="13" type="primary">dat_2</name>
    <name evidence="13" type="ORF">BN1050_02517</name>
</gene>
<dbReference type="Pfam" id="PF01063">
    <property type="entry name" value="Aminotran_4"/>
    <property type="match status" value="1"/>
</dbReference>
<dbReference type="InterPro" id="IPR001544">
    <property type="entry name" value="Aminotrans_IV"/>
</dbReference>
<reference evidence="13" key="1">
    <citation type="submission" date="2014-07" db="EMBL/GenBank/DDBJ databases">
        <authorList>
            <person name="Urmite Genomes Urmite Genomes"/>
        </authorList>
    </citation>
    <scope>NUCLEOTIDE SEQUENCE</scope>
    <source>
        <strain evidence="13">13S34_air</strain>
    </source>
</reference>
<evidence type="ECO:0000256" key="3">
    <source>
        <dbReference type="ARBA" id="ARBA00011738"/>
    </source>
</evidence>
<comment type="subunit">
    <text evidence="3">Homodimer.</text>
</comment>
<dbReference type="GO" id="GO:0008652">
    <property type="term" value="P:amino acid biosynthetic process"/>
    <property type="evidence" value="ECO:0007669"/>
    <property type="project" value="UniProtKB-ARBA"/>
</dbReference>
<evidence type="ECO:0000256" key="11">
    <source>
        <dbReference type="ARBA" id="ARBA00033391"/>
    </source>
</evidence>
<dbReference type="GO" id="GO:0047810">
    <property type="term" value="F:D-alanine-2-oxoglutarate aminotransferase activity"/>
    <property type="evidence" value="ECO:0007669"/>
    <property type="project" value="UniProtKB-EC"/>
</dbReference>
<comment type="cofactor">
    <cofactor evidence="1">
        <name>pyridoxal 5'-phosphate</name>
        <dbReference type="ChEBI" id="CHEBI:597326"/>
    </cofactor>
</comment>
<keyword evidence="8" id="KW-0663">Pyridoxal phosphate</keyword>
<evidence type="ECO:0000256" key="1">
    <source>
        <dbReference type="ARBA" id="ARBA00001933"/>
    </source>
</evidence>
<organism evidence="13">
    <name type="scientific">Metalysinibacillus saudimassiliensis</name>
    <dbReference type="NCBI Taxonomy" id="1461583"/>
    <lineage>
        <taxon>Bacteria</taxon>
        <taxon>Bacillati</taxon>
        <taxon>Bacillota</taxon>
        <taxon>Bacilli</taxon>
        <taxon>Bacillales</taxon>
        <taxon>Caryophanaceae</taxon>
        <taxon>Metalysinibacillus</taxon>
    </lineage>
</organism>
<dbReference type="FunFam" id="3.20.10.10:FF:000002">
    <property type="entry name" value="D-alanine aminotransferase"/>
    <property type="match status" value="1"/>
</dbReference>
<dbReference type="InterPro" id="IPR005784">
    <property type="entry name" value="D_amino_transT"/>
</dbReference>
<dbReference type="NCBIfam" id="TIGR01121">
    <property type="entry name" value="D_amino_aminoT"/>
    <property type="match status" value="1"/>
</dbReference>
<dbReference type="InterPro" id="IPR043131">
    <property type="entry name" value="BCAT-like_N"/>
</dbReference>
<protein>
    <recommendedName>
        <fullName evidence="5">D-alanine aminotransferase</fullName>
        <ecNumber evidence="4">2.6.1.21</ecNumber>
    </recommendedName>
    <alternativeName>
        <fullName evidence="11">D-amino acid aminotransferase</fullName>
    </alternativeName>
    <alternativeName>
        <fullName evidence="9">D-amino acid transaminase</fullName>
    </alternativeName>
    <alternativeName>
        <fullName evidence="10">D-aspartate aminotransferase</fullName>
    </alternativeName>
</protein>
<dbReference type="GO" id="GO:0046416">
    <property type="term" value="P:D-amino acid metabolic process"/>
    <property type="evidence" value="ECO:0007669"/>
    <property type="project" value="InterPro"/>
</dbReference>
<dbReference type="InterPro" id="IPR050571">
    <property type="entry name" value="Class-IV_PLP-Dep_Aminotrnsfr"/>
</dbReference>
<name>A0A078MGX7_9BACL</name>
<dbReference type="EC" id="2.6.1.21" evidence="4"/>
<dbReference type="GO" id="GO:0046394">
    <property type="term" value="P:carboxylic acid biosynthetic process"/>
    <property type="evidence" value="ECO:0007669"/>
    <property type="project" value="UniProtKB-ARBA"/>
</dbReference>
<dbReference type="FunFam" id="3.30.470.10:FF:000009">
    <property type="entry name" value="D-alanine aminotransferase"/>
    <property type="match status" value="1"/>
</dbReference>
<sequence>MSYVLYKDQIMKQDEVVISQEDRGYQLGDGVYEVVKVYDGQFFTAKEHIDRLYASADKINLVIPYTKDVLHMLLHDLVEKNELGTGHVYFQVTRGVASRNHIFPEPAVEAILTANVTENPRPKANFENGVRVIVAEDIRWSRCDIKSISLLGAVMLKQQAHAAGCYEAILHRDGVVTECSSSNVLAIKDGVLYTHPANNLILNGITRQVILQCANEIGLLIKEEAFRVEDIATMDELIVSSTTSEVTPIVEVDGNKVNGGIVGEWTRKLQQAFNAKVEAL</sequence>
<evidence type="ECO:0000256" key="6">
    <source>
        <dbReference type="ARBA" id="ARBA00022576"/>
    </source>
</evidence>
<evidence type="ECO:0000256" key="8">
    <source>
        <dbReference type="ARBA" id="ARBA00022898"/>
    </source>
</evidence>
<comment type="similarity">
    <text evidence="2">Belongs to the class-IV pyridoxal-phosphate-dependent aminotransferase family.</text>
</comment>
<evidence type="ECO:0000313" key="13">
    <source>
        <dbReference type="EMBL" id="CEA05550.1"/>
    </source>
</evidence>
<dbReference type="SUPFAM" id="SSF56752">
    <property type="entry name" value="D-aminoacid aminotransferase-like PLP-dependent enzymes"/>
    <property type="match status" value="1"/>
</dbReference>
<comment type="catalytic activity">
    <reaction evidence="12">
        <text>D-alanine + 2-oxoglutarate = D-glutamate + pyruvate</text>
        <dbReference type="Rhea" id="RHEA:15869"/>
        <dbReference type="ChEBI" id="CHEBI:15361"/>
        <dbReference type="ChEBI" id="CHEBI:16810"/>
        <dbReference type="ChEBI" id="CHEBI:29986"/>
        <dbReference type="ChEBI" id="CHEBI:57416"/>
        <dbReference type="EC" id="2.6.1.21"/>
    </reaction>
</comment>
<evidence type="ECO:0000256" key="7">
    <source>
        <dbReference type="ARBA" id="ARBA00022679"/>
    </source>
</evidence>
<dbReference type="EMBL" id="LN483078">
    <property type="protein sequence ID" value="CEA05550.1"/>
    <property type="molecule type" value="Genomic_DNA"/>
</dbReference>
<accession>A0A078MGX7</accession>